<evidence type="ECO:0000313" key="2">
    <source>
        <dbReference type="EMBL" id="TGN18626.1"/>
    </source>
</evidence>
<feature type="transmembrane region" description="Helical" evidence="1">
    <location>
        <begin position="152"/>
        <end position="174"/>
    </location>
</feature>
<dbReference type="OrthoDB" id="327431at2"/>
<comment type="caution">
    <text evidence="2">The sequence shown here is derived from an EMBL/GenBank/DDBJ whole genome shotgun (WGS) entry which is preliminary data.</text>
</comment>
<proteinExistence type="predicted"/>
<reference evidence="2" key="1">
    <citation type="journal article" date="2019" name="PLoS Negl. Trop. Dis.">
        <title>Revisiting the worldwide diversity of Leptospira species in the environment.</title>
        <authorList>
            <person name="Vincent A.T."/>
            <person name="Schiettekatte O."/>
            <person name="Bourhy P."/>
            <person name="Veyrier F.J."/>
            <person name="Picardeau M."/>
        </authorList>
    </citation>
    <scope>NUCLEOTIDE SEQUENCE [LARGE SCALE GENOMIC DNA]</scope>
    <source>
        <strain evidence="2">201300427</strain>
    </source>
</reference>
<protein>
    <recommendedName>
        <fullName evidence="4">Metal-dependent hydrolase</fullName>
    </recommendedName>
</protein>
<feature type="transmembrane region" description="Helical" evidence="1">
    <location>
        <begin position="20"/>
        <end position="39"/>
    </location>
</feature>
<sequence length="244" mass="27805">MTGIGHLSSAFLIKSKFKNIPIWQLLIGSEIVELFWVILNWNPLSIEPPLEFMKVNLPFAYIGDMRLLNQPYSHSLLGGVIIGIFLFLVFKAFRFVTWKEYLGFALVVSSHFLLDYLVHDHDLQIFPSESAEKIGPFLSLDPTNPSLGVSTVAPLLGLAFQVVFSLLCFAVFLKQFRFDDTKDRKKFFWVILSLHLFSIPIFLKGAMTFFIRSEMAMVLIVLLDMLFAGVMLYYFSKKAKAATA</sequence>
<evidence type="ECO:0008006" key="4">
    <source>
        <dbReference type="Google" id="ProtNLM"/>
    </source>
</evidence>
<evidence type="ECO:0000256" key="1">
    <source>
        <dbReference type="SAM" id="Phobius"/>
    </source>
</evidence>
<dbReference type="Proteomes" id="UP000298058">
    <property type="component" value="Unassembled WGS sequence"/>
</dbReference>
<feature type="transmembrane region" description="Helical" evidence="1">
    <location>
        <begin position="186"/>
        <end position="203"/>
    </location>
</feature>
<keyword evidence="3" id="KW-1185">Reference proteome</keyword>
<keyword evidence="1" id="KW-0812">Transmembrane</keyword>
<gene>
    <name evidence="2" type="ORF">EHS15_14725</name>
</gene>
<keyword evidence="1" id="KW-1133">Transmembrane helix</keyword>
<feature type="transmembrane region" description="Helical" evidence="1">
    <location>
        <begin position="215"/>
        <end position="235"/>
    </location>
</feature>
<dbReference type="AlphaFoldDB" id="A0A4V6QMW1"/>
<evidence type="ECO:0000313" key="3">
    <source>
        <dbReference type="Proteomes" id="UP000298058"/>
    </source>
</evidence>
<accession>A0A4V6QMW1</accession>
<name>A0A4V6QMW1_9LEPT</name>
<dbReference type="RefSeq" id="WP_135761309.1">
    <property type="nucleotide sequence ID" value="NZ_RQHW01000047.1"/>
</dbReference>
<keyword evidence="1" id="KW-0472">Membrane</keyword>
<dbReference type="EMBL" id="RQHW01000047">
    <property type="protein sequence ID" value="TGN18626.1"/>
    <property type="molecule type" value="Genomic_DNA"/>
</dbReference>
<organism evidence="2 3">
    <name type="scientific">Leptospira idonii</name>
    <dbReference type="NCBI Taxonomy" id="1193500"/>
    <lineage>
        <taxon>Bacteria</taxon>
        <taxon>Pseudomonadati</taxon>
        <taxon>Spirochaetota</taxon>
        <taxon>Spirochaetia</taxon>
        <taxon>Leptospirales</taxon>
        <taxon>Leptospiraceae</taxon>
        <taxon>Leptospira</taxon>
    </lineage>
</organism>
<feature type="transmembrane region" description="Helical" evidence="1">
    <location>
        <begin position="72"/>
        <end position="89"/>
    </location>
</feature>